<dbReference type="Proteomes" id="UP000008076">
    <property type="component" value="Unassembled WGS sequence"/>
</dbReference>
<dbReference type="OrthoDB" id="10303617at2759"/>
<dbReference type="AlphaFoldDB" id="B0EEH8"/>
<dbReference type="eggNOG" id="ENOG502RH19">
    <property type="taxonomic scope" value="Eukaryota"/>
</dbReference>
<dbReference type="GeneID" id="5881675"/>
<proteinExistence type="predicted"/>
<accession>B0EEH8</accession>
<sequence>MEIKKQEKKIDELNKEQKEEISRIRNNQREEEIHIENNLTELEEKKKQVIDKEKKNGLDEIGDEIKEIEDKIKKEKEKKSAIKEDKDKEVESVNVKYQEKINLVTKMSKTNIQEIVSKKRGNKKMCFADERIKSFKNILCEWSQKKDMKLIYDSLTEEIVRNKVSRLEQLVIGKKNLFFIIFDSDENIFGGYIDKTIDELDYCIHSDTMFLFVLDSNGRFNSPTRFECNGSQKFVMFSCKNEWLLTFGYSVRWPEKSDIAIIKSSTGKKNYCGTNGFEYCGAKNALCGNYNFDMEQLLVFEAISE</sequence>
<reference evidence="3" key="1">
    <citation type="submission" date="2007-12" db="EMBL/GenBank/DDBJ databases">
        <title>Annotation of Entamoeba dispar SAW760.</title>
        <authorList>
            <person name="Lorenzi H."/>
            <person name="Inman J."/>
            <person name="Schobel S."/>
            <person name="Amedeo P."/>
            <person name="Caler E."/>
        </authorList>
    </citation>
    <scope>NUCLEOTIDE SEQUENCE [LARGE SCALE GENOMIC DNA]</scope>
    <source>
        <strain evidence="3">ATCC PRA-260 / SAW760</strain>
    </source>
</reference>
<gene>
    <name evidence="2" type="ORF">EDI_135460</name>
</gene>
<name>B0EEH8_ENTDS</name>
<protein>
    <submittedName>
        <fullName evidence="2">Uncharacterized protein</fullName>
    </submittedName>
</protein>
<organism evidence="3">
    <name type="scientific">Entamoeba dispar (strain ATCC PRA-260 / SAW760)</name>
    <dbReference type="NCBI Taxonomy" id="370354"/>
    <lineage>
        <taxon>Eukaryota</taxon>
        <taxon>Amoebozoa</taxon>
        <taxon>Evosea</taxon>
        <taxon>Archamoebae</taxon>
        <taxon>Mastigamoebida</taxon>
        <taxon>Entamoebidae</taxon>
        <taxon>Entamoeba</taxon>
    </lineage>
</organism>
<dbReference type="KEGG" id="edi:EDI_135460"/>
<dbReference type="OMA" id="MTRFANE"/>
<evidence type="ECO:0000313" key="2">
    <source>
        <dbReference type="EMBL" id="EDR27092.1"/>
    </source>
</evidence>
<dbReference type="EMBL" id="DS548949">
    <property type="protein sequence ID" value="EDR27092.1"/>
    <property type="molecule type" value="Genomic_DNA"/>
</dbReference>
<dbReference type="RefSeq" id="XP_001736679.1">
    <property type="nucleotide sequence ID" value="XM_001736627.1"/>
</dbReference>
<evidence type="ECO:0000256" key="1">
    <source>
        <dbReference type="SAM" id="MobiDB-lite"/>
    </source>
</evidence>
<feature type="region of interest" description="Disordered" evidence="1">
    <location>
        <begin position="1"/>
        <end position="23"/>
    </location>
</feature>
<keyword evidence="3" id="KW-1185">Reference proteome</keyword>
<evidence type="ECO:0000313" key="3">
    <source>
        <dbReference type="Proteomes" id="UP000008076"/>
    </source>
</evidence>